<dbReference type="EMBL" id="JACGWN010000007">
    <property type="protein sequence ID" value="KAL0442935.1"/>
    <property type="molecule type" value="Genomic_DNA"/>
</dbReference>
<dbReference type="Pfam" id="PF02676">
    <property type="entry name" value="TYW3"/>
    <property type="match status" value="1"/>
</dbReference>
<gene>
    <name evidence="13" type="ORF">Slati_2016200</name>
</gene>
<dbReference type="InterPro" id="IPR036602">
    <property type="entry name" value="tRNA_yW-synthesising-like_sf"/>
</dbReference>
<keyword evidence="4" id="KW-0808">Transferase</keyword>
<organism evidence="13">
    <name type="scientific">Sesamum latifolium</name>
    <dbReference type="NCBI Taxonomy" id="2727402"/>
    <lineage>
        <taxon>Eukaryota</taxon>
        <taxon>Viridiplantae</taxon>
        <taxon>Streptophyta</taxon>
        <taxon>Embryophyta</taxon>
        <taxon>Tracheophyta</taxon>
        <taxon>Spermatophyta</taxon>
        <taxon>Magnoliopsida</taxon>
        <taxon>eudicotyledons</taxon>
        <taxon>Gunneridae</taxon>
        <taxon>Pentapetalae</taxon>
        <taxon>asterids</taxon>
        <taxon>lamiids</taxon>
        <taxon>Lamiales</taxon>
        <taxon>Pedaliaceae</taxon>
        <taxon>Sesamum</taxon>
    </lineage>
</organism>
<evidence type="ECO:0000313" key="13">
    <source>
        <dbReference type="EMBL" id="KAL0442935.1"/>
    </source>
</evidence>
<dbReference type="InterPro" id="IPR003827">
    <property type="entry name" value="tRNA_yW-synthesising"/>
</dbReference>
<dbReference type="PANTHER" id="PTHR48418:SF1">
    <property type="entry name" value="TRNA WYBUTOSINE-SYNTHESIZING PROTEIN 3"/>
    <property type="match status" value="1"/>
</dbReference>
<feature type="domain" description="tRNA wybutosine-synthesizing protein" evidence="12">
    <location>
        <begin position="5"/>
        <end position="209"/>
    </location>
</feature>
<evidence type="ECO:0000256" key="4">
    <source>
        <dbReference type="ARBA" id="ARBA00022679"/>
    </source>
</evidence>
<dbReference type="FunFam" id="3.30.1960.10:FF:000003">
    <property type="entry name" value="tRNA methyltransferase"/>
    <property type="match status" value="1"/>
</dbReference>
<dbReference type="GO" id="GO:0008033">
    <property type="term" value="P:tRNA processing"/>
    <property type="evidence" value="ECO:0007669"/>
    <property type="project" value="UniProtKB-KW"/>
</dbReference>
<name>A0AAW2WS60_9LAMI</name>
<reference evidence="13" key="2">
    <citation type="journal article" date="2024" name="Plant">
        <title>Genomic evolution and insights into agronomic trait innovations of Sesamum species.</title>
        <authorList>
            <person name="Miao H."/>
            <person name="Wang L."/>
            <person name="Qu L."/>
            <person name="Liu H."/>
            <person name="Sun Y."/>
            <person name="Le M."/>
            <person name="Wang Q."/>
            <person name="Wei S."/>
            <person name="Zheng Y."/>
            <person name="Lin W."/>
            <person name="Duan Y."/>
            <person name="Cao H."/>
            <person name="Xiong S."/>
            <person name="Wang X."/>
            <person name="Wei L."/>
            <person name="Li C."/>
            <person name="Ma Q."/>
            <person name="Ju M."/>
            <person name="Zhao R."/>
            <person name="Li G."/>
            <person name="Mu C."/>
            <person name="Tian Q."/>
            <person name="Mei H."/>
            <person name="Zhang T."/>
            <person name="Gao T."/>
            <person name="Zhang H."/>
        </authorList>
    </citation>
    <scope>NUCLEOTIDE SEQUENCE</scope>
    <source>
        <strain evidence="13">KEN1</strain>
    </source>
</reference>
<keyword evidence="5" id="KW-0949">S-adenosyl-L-methionine</keyword>
<comment type="similarity">
    <text evidence="1">Belongs to the TYW3 family.</text>
</comment>
<dbReference type="SUPFAM" id="SSF111278">
    <property type="entry name" value="SSo0622-like"/>
    <property type="match status" value="1"/>
</dbReference>
<evidence type="ECO:0000256" key="10">
    <source>
        <dbReference type="ARBA" id="ARBA00069229"/>
    </source>
</evidence>
<dbReference type="AlphaFoldDB" id="A0AAW2WS60"/>
<evidence type="ECO:0000256" key="3">
    <source>
        <dbReference type="ARBA" id="ARBA00022603"/>
    </source>
</evidence>
<keyword evidence="3" id="KW-0489">Methyltransferase</keyword>
<evidence type="ECO:0000256" key="7">
    <source>
        <dbReference type="ARBA" id="ARBA00030554"/>
    </source>
</evidence>
<evidence type="ECO:0000256" key="6">
    <source>
        <dbReference type="ARBA" id="ARBA00022694"/>
    </source>
</evidence>
<comment type="caution">
    <text evidence="13">The sequence shown here is derived from an EMBL/GenBank/DDBJ whole genome shotgun (WGS) entry which is preliminary data.</text>
</comment>
<evidence type="ECO:0000256" key="1">
    <source>
        <dbReference type="ARBA" id="ARBA00008569"/>
    </source>
</evidence>
<dbReference type="GO" id="GO:0008168">
    <property type="term" value="F:methyltransferase activity"/>
    <property type="evidence" value="ECO:0007669"/>
    <property type="project" value="UniProtKB-KW"/>
</dbReference>
<reference evidence="13" key="1">
    <citation type="submission" date="2020-06" db="EMBL/GenBank/DDBJ databases">
        <authorList>
            <person name="Li T."/>
            <person name="Hu X."/>
            <person name="Zhang T."/>
            <person name="Song X."/>
            <person name="Zhang H."/>
            <person name="Dai N."/>
            <person name="Sheng W."/>
            <person name="Hou X."/>
            <person name="Wei L."/>
        </authorList>
    </citation>
    <scope>NUCLEOTIDE SEQUENCE</scope>
    <source>
        <strain evidence="13">KEN1</strain>
        <tissue evidence="13">Leaf</tissue>
    </source>
</reference>
<accession>A0AAW2WS60</accession>
<evidence type="ECO:0000256" key="2">
    <source>
        <dbReference type="ARBA" id="ARBA00012750"/>
    </source>
</evidence>
<proteinExistence type="inferred from homology"/>
<evidence type="ECO:0000259" key="12">
    <source>
        <dbReference type="Pfam" id="PF02676"/>
    </source>
</evidence>
<comment type="catalytic activity">
    <reaction evidence="8">
        <text>4-demethyl-7-[(3S)-3-amino-3-carboxypropyl]wyosine(37) in tRNA(Phe) + S-adenosyl-L-methionine = 7-[(3S)-3-amino-3-carboxypropyl]wyosine(37) in tRNA(Phe) + S-adenosyl-L-homocysteine + H(+)</text>
        <dbReference type="Rhea" id="RHEA:36635"/>
        <dbReference type="Rhea" id="RHEA-COMP:10378"/>
        <dbReference type="Rhea" id="RHEA-COMP:10379"/>
        <dbReference type="ChEBI" id="CHEBI:15378"/>
        <dbReference type="ChEBI" id="CHEBI:57856"/>
        <dbReference type="ChEBI" id="CHEBI:59789"/>
        <dbReference type="ChEBI" id="CHEBI:73543"/>
        <dbReference type="ChEBI" id="CHEBI:73550"/>
        <dbReference type="EC" id="2.1.1.282"/>
    </reaction>
</comment>
<evidence type="ECO:0000256" key="5">
    <source>
        <dbReference type="ARBA" id="ARBA00022691"/>
    </source>
</evidence>
<dbReference type="EC" id="2.1.1.282" evidence="2"/>
<evidence type="ECO:0000256" key="11">
    <source>
        <dbReference type="SAM" id="MobiDB-lite"/>
    </source>
</evidence>
<keyword evidence="6" id="KW-0819">tRNA processing</keyword>
<dbReference type="GO" id="GO:0032259">
    <property type="term" value="P:methylation"/>
    <property type="evidence" value="ECO:0007669"/>
    <property type="project" value="UniProtKB-KW"/>
</dbReference>
<protein>
    <recommendedName>
        <fullName evidence="10">tRNA wybutosine-synthesizing protein 3</fullName>
        <ecNumber evidence="2">2.1.1.282</ecNumber>
    </recommendedName>
    <alternativeName>
        <fullName evidence="7">tRNA(Phe) 7-((3-amino-3-carboxypropyl)-4-demethylwyosine(37)-N(4))-methyltransferase</fullName>
    </alternativeName>
</protein>
<feature type="region of interest" description="Disordered" evidence="11">
    <location>
        <begin position="1"/>
        <end position="25"/>
    </location>
</feature>
<comment type="function">
    <text evidence="9">S-adenosyl-L-methionine-dependent methyltransferase that acts as a component of the wybutosine biosynthesis pathway. Wybutosine is a hyper modified guanosine with a tricyclic base found at the 3'-position adjacent to the anticodon of eukaryotic phenylalanine tRNA. Probably methylates N-4 position of wybutosine-86 to produce wybutosine-72.</text>
</comment>
<sequence length="254" mass="27425">MEFQKRKSAALTAMNSPAPDKSPKGTVDAPIIPLLTAVNSHPSYFTTSSCSGRITILSQPTASPSASKKKARGGSWIFVSHDPVNPSSLSTLLFPPSATPAQRDLHEEPRLSESIVFRFEPLIIAVECENVEAAQSLVSLAISCGFRESGITSVSKRVIIAIRCSIRLEVPLGDTKRLMVSPEYVEYLVEVANEKMGANRKRTDLFLIKLINNSFAGHEIRVNGEMSSDPAEPLAGEQISCGEWRGGPGGRVGF</sequence>
<dbReference type="PANTHER" id="PTHR48418">
    <property type="entry name" value="TRNA WYBUTOSINE-SYNTHESIZING PROTEIN 3"/>
    <property type="match status" value="1"/>
</dbReference>
<dbReference type="Gene3D" id="3.30.1960.10">
    <property type="entry name" value="tRNA wybutosine-synthesizing-like"/>
    <property type="match status" value="1"/>
</dbReference>
<evidence type="ECO:0000256" key="8">
    <source>
        <dbReference type="ARBA" id="ARBA00049202"/>
    </source>
</evidence>
<evidence type="ECO:0000256" key="9">
    <source>
        <dbReference type="ARBA" id="ARBA00058049"/>
    </source>
</evidence>